<dbReference type="AlphaFoldDB" id="A0A511DQM9"/>
<evidence type="ECO:0000313" key="2">
    <source>
        <dbReference type="Proteomes" id="UP000321685"/>
    </source>
</evidence>
<dbReference type="OrthoDB" id="7688673at2"/>
<dbReference type="RefSeq" id="WP_147113347.1">
    <property type="nucleotide sequence ID" value="NZ_BJVJ01000073.1"/>
</dbReference>
<dbReference type="Proteomes" id="UP000321685">
    <property type="component" value="Unassembled WGS sequence"/>
</dbReference>
<proteinExistence type="predicted"/>
<protein>
    <submittedName>
        <fullName evidence="1">Uncharacterized protein</fullName>
    </submittedName>
</protein>
<comment type="caution">
    <text evidence="1">The sequence shown here is derived from an EMBL/GenBank/DDBJ whole genome shotgun (WGS) entry which is preliminary data.</text>
</comment>
<keyword evidence="2" id="KW-1185">Reference proteome</keyword>
<organism evidence="1 2">
    <name type="scientific">Pseudonocardia sulfidoxydans NBRC 16205</name>
    <dbReference type="NCBI Taxonomy" id="1223511"/>
    <lineage>
        <taxon>Bacteria</taxon>
        <taxon>Bacillati</taxon>
        <taxon>Actinomycetota</taxon>
        <taxon>Actinomycetes</taxon>
        <taxon>Pseudonocardiales</taxon>
        <taxon>Pseudonocardiaceae</taxon>
        <taxon>Pseudonocardia</taxon>
    </lineage>
</organism>
<sequence>MTDPGSEYWRRQAVQLEVYNGLLRIVEADPDRFTGLVGDNSGETMRLTIHAVDPTVRDDERIAAQVAQASKGDVEITFVDSRRSLRELTAVQADIIRQNPLQENGSRGIELWIDAAASTVCVRVADSAVDTMRRQFAHHGDGVTVVGNGSVDLSIRLGRHTGPREGWPVPSLAPDDAIGRPFEEVAALYRSEGFRVEIYHLEDPFGEEQSLDPDRVTLLVHDGKVHDATQS</sequence>
<evidence type="ECO:0000313" key="1">
    <source>
        <dbReference type="EMBL" id="GEL26054.1"/>
    </source>
</evidence>
<gene>
    <name evidence="1" type="ORF">PSU4_50080</name>
</gene>
<reference evidence="1 2" key="1">
    <citation type="submission" date="2019-07" db="EMBL/GenBank/DDBJ databases">
        <title>Whole genome shotgun sequence of Pseudonocardia sulfidoxydans NBRC 16205.</title>
        <authorList>
            <person name="Hosoyama A."/>
            <person name="Uohara A."/>
            <person name="Ohji S."/>
            <person name="Ichikawa N."/>
        </authorList>
    </citation>
    <scope>NUCLEOTIDE SEQUENCE [LARGE SCALE GENOMIC DNA]</scope>
    <source>
        <strain evidence="1 2">NBRC 16205</strain>
    </source>
</reference>
<name>A0A511DQM9_9PSEU</name>
<dbReference type="EMBL" id="BJVJ01000073">
    <property type="protein sequence ID" value="GEL26054.1"/>
    <property type="molecule type" value="Genomic_DNA"/>
</dbReference>
<accession>A0A511DQM9</accession>